<feature type="transmembrane region" description="Helical" evidence="7">
    <location>
        <begin position="274"/>
        <end position="307"/>
    </location>
</feature>
<protein>
    <recommendedName>
        <fullName evidence="8">Major facilitator superfamily (MFS) profile domain-containing protein</fullName>
    </recommendedName>
</protein>
<feature type="domain" description="Major facilitator superfamily (MFS) profile" evidence="8">
    <location>
        <begin position="1"/>
        <end position="383"/>
    </location>
</feature>
<feature type="transmembrane region" description="Helical" evidence="7">
    <location>
        <begin position="240"/>
        <end position="262"/>
    </location>
</feature>
<name>A0A5M3WVZ1_9ACTN</name>
<gene>
    <name evidence="9" type="ORF">Amac_066810</name>
</gene>
<organism evidence="9 10">
    <name type="scientific">Acrocarpospora macrocephala</name>
    <dbReference type="NCBI Taxonomy" id="150177"/>
    <lineage>
        <taxon>Bacteria</taxon>
        <taxon>Bacillati</taxon>
        <taxon>Actinomycetota</taxon>
        <taxon>Actinomycetes</taxon>
        <taxon>Streptosporangiales</taxon>
        <taxon>Streptosporangiaceae</taxon>
        <taxon>Acrocarpospora</taxon>
    </lineage>
</organism>
<dbReference type="InterPro" id="IPR050171">
    <property type="entry name" value="MFS_Transporters"/>
</dbReference>
<dbReference type="RefSeq" id="WP_155358360.1">
    <property type="nucleotide sequence ID" value="NZ_BAAAHL010000044.1"/>
</dbReference>
<evidence type="ECO:0000256" key="6">
    <source>
        <dbReference type="ARBA" id="ARBA00023136"/>
    </source>
</evidence>
<dbReference type="GO" id="GO:0005886">
    <property type="term" value="C:plasma membrane"/>
    <property type="evidence" value="ECO:0007669"/>
    <property type="project" value="UniProtKB-SubCell"/>
</dbReference>
<evidence type="ECO:0000256" key="3">
    <source>
        <dbReference type="ARBA" id="ARBA00022475"/>
    </source>
</evidence>
<dbReference type="InterPro" id="IPR011701">
    <property type="entry name" value="MFS"/>
</dbReference>
<dbReference type="AlphaFoldDB" id="A0A5M3WVZ1"/>
<evidence type="ECO:0000256" key="5">
    <source>
        <dbReference type="ARBA" id="ARBA00022989"/>
    </source>
</evidence>
<dbReference type="PANTHER" id="PTHR23517">
    <property type="entry name" value="RESISTANCE PROTEIN MDTM, PUTATIVE-RELATED-RELATED"/>
    <property type="match status" value="1"/>
</dbReference>
<dbReference type="SUPFAM" id="SSF103473">
    <property type="entry name" value="MFS general substrate transporter"/>
    <property type="match status" value="1"/>
</dbReference>
<evidence type="ECO:0000256" key="1">
    <source>
        <dbReference type="ARBA" id="ARBA00004651"/>
    </source>
</evidence>
<keyword evidence="2" id="KW-0813">Transport</keyword>
<dbReference type="OrthoDB" id="6362084at2"/>
<evidence type="ECO:0000313" key="10">
    <source>
        <dbReference type="Proteomes" id="UP000331127"/>
    </source>
</evidence>
<feature type="transmembrane region" description="Helical" evidence="7">
    <location>
        <begin position="351"/>
        <end position="380"/>
    </location>
</feature>
<reference evidence="9 10" key="1">
    <citation type="submission" date="2019-10" db="EMBL/GenBank/DDBJ databases">
        <title>Whole genome shotgun sequence of Acrocarpospora macrocephala NBRC 16266.</title>
        <authorList>
            <person name="Ichikawa N."/>
            <person name="Kimura A."/>
            <person name="Kitahashi Y."/>
            <person name="Komaki H."/>
            <person name="Oguchi A."/>
        </authorList>
    </citation>
    <scope>NUCLEOTIDE SEQUENCE [LARGE SCALE GENOMIC DNA]</scope>
    <source>
        <strain evidence="9 10">NBRC 16266</strain>
    </source>
</reference>
<comment type="subcellular location">
    <subcellularLocation>
        <location evidence="1">Cell membrane</location>
        <topology evidence="1">Multi-pass membrane protein</topology>
    </subcellularLocation>
</comment>
<dbReference type="Pfam" id="PF07690">
    <property type="entry name" value="MFS_1"/>
    <property type="match status" value="1"/>
</dbReference>
<feature type="transmembrane region" description="Helical" evidence="7">
    <location>
        <begin position="31"/>
        <end position="64"/>
    </location>
</feature>
<dbReference type="EMBL" id="BLAE01000042">
    <property type="protein sequence ID" value="GES13084.1"/>
    <property type="molecule type" value="Genomic_DNA"/>
</dbReference>
<dbReference type="InterPro" id="IPR020846">
    <property type="entry name" value="MFS_dom"/>
</dbReference>
<dbReference type="InterPro" id="IPR036259">
    <property type="entry name" value="MFS_trans_sf"/>
</dbReference>
<sequence length="383" mass="39103">MSRLGGLAPIMGFSVIYYTQLHMTKPFVPLYAASAGAGLAGVGVVAAAGALLPIFIALPVGILADRRGTRTVLVAGSALSLAALLLLATGPGLALILVAQLLAGAGQLMTLVASQSRVAGLSSGRGAERSFSVYTMVASVGQILGPLGGGFLVTRAGYPGMFLFAAGLALLALTAALIFPKISGTHAPPPRQEASRARILWYLRDPPTRIAILMSCLIAAPDTLRTSLLPVYLETAAQLTVQQVGYVLSLFSITGLFARLLMPLLADRLGPLTLMAAIGVVVAVVLAAIPFTASVAVLAVLVALLGLAFGMGKPLSMALVVNEAQADELGLVVALRVTGNRVTDFVAPLCFGFAAAAAGVGAGFGLGAALIGLGTIPLWWRRR</sequence>
<feature type="transmembrane region" description="Helical" evidence="7">
    <location>
        <begin position="71"/>
        <end position="88"/>
    </location>
</feature>
<evidence type="ECO:0000256" key="4">
    <source>
        <dbReference type="ARBA" id="ARBA00022692"/>
    </source>
</evidence>
<accession>A0A5M3WVZ1</accession>
<evidence type="ECO:0000259" key="8">
    <source>
        <dbReference type="PROSITE" id="PS50850"/>
    </source>
</evidence>
<feature type="transmembrane region" description="Helical" evidence="7">
    <location>
        <begin position="133"/>
        <end position="154"/>
    </location>
</feature>
<evidence type="ECO:0000256" key="2">
    <source>
        <dbReference type="ARBA" id="ARBA00022448"/>
    </source>
</evidence>
<evidence type="ECO:0000256" key="7">
    <source>
        <dbReference type="SAM" id="Phobius"/>
    </source>
</evidence>
<proteinExistence type="predicted"/>
<dbReference type="Gene3D" id="1.20.1250.20">
    <property type="entry name" value="MFS general substrate transporter like domains"/>
    <property type="match status" value="1"/>
</dbReference>
<keyword evidence="10" id="KW-1185">Reference proteome</keyword>
<keyword evidence="6 7" id="KW-0472">Membrane</keyword>
<comment type="caution">
    <text evidence="9">The sequence shown here is derived from an EMBL/GenBank/DDBJ whole genome shotgun (WGS) entry which is preliminary data.</text>
</comment>
<dbReference type="GO" id="GO:0022857">
    <property type="term" value="F:transmembrane transporter activity"/>
    <property type="evidence" value="ECO:0007669"/>
    <property type="project" value="InterPro"/>
</dbReference>
<dbReference type="Proteomes" id="UP000331127">
    <property type="component" value="Unassembled WGS sequence"/>
</dbReference>
<keyword evidence="4 7" id="KW-0812">Transmembrane</keyword>
<keyword evidence="3" id="KW-1003">Cell membrane</keyword>
<feature type="transmembrane region" description="Helical" evidence="7">
    <location>
        <begin position="160"/>
        <end position="179"/>
    </location>
</feature>
<keyword evidence="5 7" id="KW-1133">Transmembrane helix</keyword>
<dbReference type="PROSITE" id="PS50850">
    <property type="entry name" value="MFS"/>
    <property type="match status" value="1"/>
</dbReference>
<evidence type="ECO:0000313" key="9">
    <source>
        <dbReference type="EMBL" id="GES13084.1"/>
    </source>
</evidence>